<evidence type="ECO:0000313" key="3">
    <source>
        <dbReference type="Proteomes" id="UP000190423"/>
    </source>
</evidence>
<protein>
    <submittedName>
        <fullName evidence="2">FliG N-terminal domain-containing protein</fullName>
    </submittedName>
</protein>
<sequence length="133" mass="15070">MSEQFYTQTAEAIGFAKQSVLTGKEKAAILFSELGGNVTVGMLKYFSTQELRTIRKSLKRLRGYSRANEIKTLEEANRFGFARKILKLSPALLNREEYAKLHENDGNKQMLRNLAKNADAVANVISVWLKEDK</sequence>
<accession>A0A1T4KXK0</accession>
<dbReference type="Proteomes" id="UP000190423">
    <property type="component" value="Unassembled WGS sequence"/>
</dbReference>
<dbReference type="Pfam" id="PF14842">
    <property type="entry name" value="FliG_N"/>
    <property type="match status" value="1"/>
</dbReference>
<organism evidence="2 3">
    <name type="scientific">Treponema porcinum</name>
    <dbReference type="NCBI Taxonomy" id="261392"/>
    <lineage>
        <taxon>Bacteria</taxon>
        <taxon>Pseudomonadati</taxon>
        <taxon>Spirochaetota</taxon>
        <taxon>Spirochaetia</taxon>
        <taxon>Spirochaetales</taxon>
        <taxon>Treponemataceae</taxon>
        <taxon>Treponema</taxon>
    </lineage>
</organism>
<evidence type="ECO:0000313" key="2">
    <source>
        <dbReference type="EMBL" id="SJZ47172.1"/>
    </source>
</evidence>
<proteinExistence type="predicted"/>
<dbReference type="OrthoDB" id="9941186at2"/>
<keyword evidence="3" id="KW-1185">Reference proteome</keyword>
<gene>
    <name evidence="2" type="ORF">SAMN02745149_01371</name>
</gene>
<dbReference type="Gene3D" id="1.10.220.30">
    <property type="match status" value="1"/>
</dbReference>
<reference evidence="2 3" key="1">
    <citation type="submission" date="2017-02" db="EMBL/GenBank/DDBJ databases">
        <authorList>
            <person name="Peterson S.W."/>
        </authorList>
    </citation>
    <scope>NUCLEOTIDE SEQUENCE [LARGE SCALE GENOMIC DNA]</scope>
    <source>
        <strain evidence="2 3">ATCC BAA-908</strain>
    </source>
</reference>
<dbReference type="AlphaFoldDB" id="A0A1T4KXK0"/>
<dbReference type="EMBL" id="FUWG01000009">
    <property type="protein sequence ID" value="SJZ47172.1"/>
    <property type="molecule type" value="Genomic_DNA"/>
</dbReference>
<feature type="domain" description="Flagellar motor switch protein FliG N-terminal" evidence="1">
    <location>
        <begin position="21"/>
        <end position="76"/>
    </location>
</feature>
<evidence type="ECO:0000259" key="1">
    <source>
        <dbReference type="Pfam" id="PF14842"/>
    </source>
</evidence>
<dbReference type="GeneID" id="78316668"/>
<dbReference type="InterPro" id="IPR028263">
    <property type="entry name" value="FliG_N"/>
</dbReference>
<name>A0A1T4KXK0_TREPO</name>
<dbReference type="RefSeq" id="WP_078933280.1">
    <property type="nucleotide sequence ID" value="NZ_FUWG01000009.1"/>
</dbReference>
<dbReference type="STRING" id="261392.SAMN02745149_01371"/>